<dbReference type="EMBL" id="CM051397">
    <property type="protein sequence ID" value="KAJ4719558.1"/>
    <property type="molecule type" value="Genomic_DNA"/>
</dbReference>
<proteinExistence type="predicted"/>
<organism evidence="1 2">
    <name type="scientific">Melia azedarach</name>
    <name type="common">Chinaberry tree</name>
    <dbReference type="NCBI Taxonomy" id="155640"/>
    <lineage>
        <taxon>Eukaryota</taxon>
        <taxon>Viridiplantae</taxon>
        <taxon>Streptophyta</taxon>
        <taxon>Embryophyta</taxon>
        <taxon>Tracheophyta</taxon>
        <taxon>Spermatophyta</taxon>
        <taxon>Magnoliopsida</taxon>
        <taxon>eudicotyledons</taxon>
        <taxon>Gunneridae</taxon>
        <taxon>Pentapetalae</taxon>
        <taxon>rosids</taxon>
        <taxon>malvids</taxon>
        <taxon>Sapindales</taxon>
        <taxon>Meliaceae</taxon>
        <taxon>Melia</taxon>
    </lineage>
</organism>
<dbReference type="Proteomes" id="UP001164539">
    <property type="component" value="Chromosome 4"/>
</dbReference>
<comment type="caution">
    <text evidence="1">The sequence shown here is derived from an EMBL/GenBank/DDBJ whole genome shotgun (WGS) entry which is preliminary data.</text>
</comment>
<keyword evidence="2" id="KW-1185">Reference proteome</keyword>
<name>A0ACC1Y8K9_MELAZ</name>
<evidence type="ECO:0000313" key="1">
    <source>
        <dbReference type="EMBL" id="KAJ4719558.1"/>
    </source>
</evidence>
<accession>A0ACC1Y8K9</accession>
<evidence type="ECO:0000313" key="2">
    <source>
        <dbReference type="Proteomes" id="UP001164539"/>
    </source>
</evidence>
<gene>
    <name evidence="1" type="ORF">OWV82_007519</name>
</gene>
<protein>
    <submittedName>
        <fullName evidence="1">DCD (Development and cell death) domain protein</fullName>
    </submittedName>
</protein>
<reference evidence="1 2" key="1">
    <citation type="journal article" date="2023" name="Science">
        <title>Complex scaffold remodeling in plant triterpene biosynthesis.</title>
        <authorList>
            <person name="De La Pena R."/>
            <person name="Hodgson H."/>
            <person name="Liu J.C."/>
            <person name="Stephenson M.J."/>
            <person name="Martin A.C."/>
            <person name="Owen C."/>
            <person name="Harkess A."/>
            <person name="Leebens-Mack J."/>
            <person name="Jimenez L.E."/>
            <person name="Osbourn A."/>
            <person name="Sattely E.S."/>
        </authorList>
    </citation>
    <scope>NUCLEOTIDE SEQUENCE [LARGE SCALE GENOMIC DNA]</scope>
    <source>
        <strain evidence="2">cv. JPN11</strain>
        <tissue evidence="1">Leaf</tissue>
    </source>
</reference>
<sequence>MKQENEEKEARNAVEASAEAPSENKTPKSLKASSKIAKKSVVNDLKSRKSKLSSRAQCRAGKNKKQNLSDERKDRSTIVEEGSKKQSPREGNLKESPSKQKDTKTGQLSQKNQDEIGGSDKNHQKQRGKDKNSVSDTSLRNQKYKEKRRDAEKSQEKEKNKEKLGGLIFMCSKKTKPDCFHYRVMGVSAGKKDLVLGIKPGLKLFLYDFDLRLMYGIYKASSSGGMKLEPKAFGGGFPAQVRFNAHRDCLPLPESVFKKAIKENYDEKNKFKIELTPRQVRKLSELFRPASVHSTALPVQTPSLPKVQDRELYAGARESNRESFARDPHVNVFSRSYNRLSLERDQHITYGKVGSSLRDEVPRDLYLTEKEYCTYGLHRERKNLTTNHITAPLDPYQRGHEQGQQHLLRHLDPIYVDAVPASREPVLADPLYLTERKYQSYNVSAGHELTSRVSPVVAAITTTATTLDSYPSEPYNTYHYGASSVDRYLPPPRREDITSGPYSVAGRRETYLGGTDPLRRGETDPADRLYSSYAANALSHYNRHYDEPKLEAEAAPVSSRYTFAGPSLSYR</sequence>